<accession>A0AAD7CGQ2</accession>
<proteinExistence type="predicted"/>
<evidence type="ECO:0000313" key="3">
    <source>
        <dbReference type="Proteomes" id="UP001221142"/>
    </source>
</evidence>
<keyword evidence="3" id="KW-1185">Reference proteome</keyword>
<evidence type="ECO:0000256" key="1">
    <source>
        <dbReference type="SAM" id="MobiDB-lite"/>
    </source>
</evidence>
<dbReference type="Proteomes" id="UP001221142">
    <property type="component" value="Unassembled WGS sequence"/>
</dbReference>
<reference evidence="2" key="1">
    <citation type="submission" date="2023-03" db="EMBL/GenBank/DDBJ databases">
        <title>Massive genome expansion in bonnet fungi (Mycena s.s.) driven by repeated elements and novel gene families across ecological guilds.</title>
        <authorList>
            <consortium name="Lawrence Berkeley National Laboratory"/>
            <person name="Harder C.B."/>
            <person name="Miyauchi S."/>
            <person name="Viragh M."/>
            <person name="Kuo A."/>
            <person name="Thoen E."/>
            <person name="Andreopoulos B."/>
            <person name="Lu D."/>
            <person name="Skrede I."/>
            <person name="Drula E."/>
            <person name="Henrissat B."/>
            <person name="Morin E."/>
            <person name="Kohler A."/>
            <person name="Barry K."/>
            <person name="LaButti K."/>
            <person name="Morin E."/>
            <person name="Salamov A."/>
            <person name="Lipzen A."/>
            <person name="Mereny Z."/>
            <person name="Hegedus B."/>
            <person name="Baldrian P."/>
            <person name="Stursova M."/>
            <person name="Weitz H."/>
            <person name="Taylor A."/>
            <person name="Grigoriev I.V."/>
            <person name="Nagy L.G."/>
            <person name="Martin F."/>
            <person name="Kauserud H."/>
        </authorList>
    </citation>
    <scope>NUCLEOTIDE SEQUENCE</scope>
    <source>
        <strain evidence="2">9284</strain>
    </source>
</reference>
<gene>
    <name evidence="2" type="ORF">FB45DRAFT_894638</name>
</gene>
<dbReference type="EMBL" id="JARKIF010000002">
    <property type="protein sequence ID" value="KAJ7647862.1"/>
    <property type="molecule type" value="Genomic_DNA"/>
</dbReference>
<comment type="caution">
    <text evidence="2">The sequence shown here is derived from an EMBL/GenBank/DDBJ whole genome shotgun (WGS) entry which is preliminary data.</text>
</comment>
<evidence type="ECO:0000313" key="2">
    <source>
        <dbReference type="EMBL" id="KAJ7647862.1"/>
    </source>
</evidence>
<feature type="region of interest" description="Disordered" evidence="1">
    <location>
        <begin position="182"/>
        <end position="220"/>
    </location>
</feature>
<feature type="region of interest" description="Disordered" evidence="1">
    <location>
        <begin position="144"/>
        <end position="167"/>
    </location>
</feature>
<feature type="region of interest" description="Disordered" evidence="1">
    <location>
        <begin position="1"/>
        <end position="24"/>
    </location>
</feature>
<organism evidence="2 3">
    <name type="scientific">Roridomyces roridus</name>
    <dbReference type="NCBI Taxonomy" id="1738132"/>
    <lineage>
        <taxon>Eukaryota</taxon>
        <taxon>Fungi</taxon>
        <taxon>Dikarya</taxon>
        <taxon>Basidiomycota</taxon>
        <taxon>Agaricomycotina</taxon>
        <taxon>Agaricomycetes</taxon>
        <taxon>Agaricomycetidae</taxon>
        <taxon>Agaricales</taxon>
        <taxon>Marasmiineae</taxon>
        <taxon>Mycenaceae</taxon>
        <taxon>Roridomyces</taxon>
    </lineage>
</organism>
<name>A0AAD7CGQ2_9AGAR</name>
<protein>
    <submittedName>
        <fullName evidence="2">Uncharacterized protein</fullName>
    </submittedName>
</protein>
<dbReference type="AlphaFoldDB" id="A0AAD7CGQ2"/>
<sequence>MQLLSRLLGRHSHERTTQNAQASNHAMDVGPVLETHASPTPPAPAAGTKISLPMRLMSPSVLRNRRKKGQNPARRRSTAVTALDDPLEAIRSFDAALESFMNEHFPKDGHRFADTPAIVIFPPPVPVLAYAPQIPNLALLVPPSESELRHRRRKGQNPARRSAVVSSPLPSIETVLLTEKKEQGASDALQPQTSAVHSEPTDKEKCLPPLPTPDVDATQGGVLQRRKAKRLTNSSSNRIANSCVFCEVGLSHQACLINVLEWLPPPPPRSGPLVRPFLARKPVPREVVANALAPASAARRSSFYTFPAVCTAVLALVLLTRN</sequence>